<dbReference type="PROSITE" id="PS51257">
    <property type="entry name" value="PROKAR_LIPOPROTEIN"/>
    <property type="match status" value="1"/>
</dbReference>
<name>A0AAX2LU04_VIBFL</name>
<evidence type="ECO:0000313" key="5">
    <source>
        <dbReference type="Proteomes" id="UP000057088"/>
    </source>
</evidence>
<evidence type="ECO:0000313" key="6">
    <source>
        <dbReference type="Proteomes" id="UP000254626"/>
    </source>
</evidence>
<feature type="signal peptide" evidence="1">
    <location>
        <begin position="1"/>
        <end position="25"/>
    </location>
</feature>
<evidence type="ECO:0000313" key="3">
    <source>
        <dbReference type="EMBL" id="AMF95439.1"/>
    </source>
</evidence>
<reference evidence="4 6" key="3">
    <citation type="submission" date="2018-06" db="EMBL/GenBank/DDBJ databases">
        <authorList>
            <consortium name="Pathogen Informatics"/>
            <person name="Doyle S."/>
        </authorList>
    </citation>
    <scope>NUCLEOTIDE SEQUENCE [LARGE SCALE GENOMIC DNA]</scope>
    <source>
        <strain evidence="4 6">NCTC11327</strain>
    </source>
</reference>
<evidence type="ECO:0000256" key="1">
    <source>
        <dbReference type="SAM" id="SignalP"/>
    </source>
</evidence>
<protein>
    <submittedName>
        <fullName evidence="4">MSHA biogenesis protein MshQ</fullName>
    </submittedName>
</protein>
<dbReference type="AlphaFoldDB" id="A0AAX2LU04"/>
<keyword evidence="1" id="KW-0732">Signal</keyword>
<dbReference type="EMBL" id="CP014035">
    <property type="protein sequence ID" value="AMF95439.1"/>
    <property type="molecule type" value="Genomic_DNA"/>
</dbReference>
<reference evidence="5" key="1">
    <citation type="submission" date="2015-12" db="EMBL/GenBank/DDBJ databases">
        <title>FDA dAtabase for Regulatory Grade micrObial Sequences (FDA-ARGOS): Supporting development and validation of Infectious Disease Dx tests.</title>
        <authorList>
            <person name="Hoffmann M."/>
            <person name="Allard M."/>
            <person name="Evans P."/>
            <person name="Brown E."/>
            <person name="Tallon L.J."/>
            <person name="Sadzewicz L."/>
            <person name="Sengamalay N."/>
            <person name="Ott S."/>
            <person name="Godinez A."/>
            <person name="Nagaraj S."/>
            <person name="Vyas G."/>
            <person name="Aluvathingal J."/>
            <person name="Nadendla S."/>
            <person name="Geyer C."/>
            <person name="Sichtig H."/>
        </authorList>
    </citation>
    <scope>NUCLEOTIDE SEQUENCE [LARGE SCALE GENOMIC DNA]</scope>
    <source>
        <strain evidence="5">ATCC 33809</strain>
    </source>
</reference>
<sequence>MVNSQRYLRVMVLLGALLWSSLSFAFTSGACSTLRSDGNFGVTFSIDNARLNETVNAIKGVGNNTKVTIPLWSNDTSVSSPIIRDSETELGGSYQIWLKYEQNNNQNKTGVLSYYLLRFGQWELIGTPQFADLRNLDSVNIDVISSDVDEMACEETSQPPFEPTLDICDYFPDSFQSNSFYNGSRYAGTFELNGDRNTLVLPKRAPLAFNQIAVAGHDSGCVYNGSSPESCLYDAAITYPGFPGDLPDFQSGTQEIVCNDGCQQSLTQGKYKKIEIGSNHSTVTLQSGEYWVDELIFSTNDASLKVQGKVYLHFRSLKMSGDRVSINSGGSPENLWMFGHIGAAPITISNNDVSITAMLFLDAPSFTNSDGLIAQGARLKFTGSLTASRIKVTNNDSTFTGHVASACDTTVDSSYALTLQPAEAYSLICAAQRLEFQVVDNNNQATGDFTGTISVSPASASLALIQGKGSGSNGSYTANANGELWLDLTASSSQTVTITGVLNPQGDSASVSGIYHFVPYKLSASDQYVIANKPQTVEVKALACDDNGGVVDINYGGTPTVSSAWVAPTSGAGELNFAPAFTQGAASSELTMEDSGIKTVTMADSSFDCSGLTDCPVEGSGTLQGSFTVYSRPWTLAICSPNGSTMDGDITNPDSLAFTSAGNLFALNIRPLRWVSSSGDDSSPQAGGSAIETSAYCSSAVTQNFFSDNSQLAALAVLSHQVAQPADGNDGTLDGTLEQLNTTGINSTYLSFSGLSWSEVGVLRVNADISGSYLGMTVNQGYRDIGRFYPAWLSITENSWDYADDHNGFVYMNQTIPYRFTVEAQNMQSDATTNYSAFSQALIADVKLLAVDSDGEELSDRIDEYDLQLWDGAGDGAWSGATLSVSNDFTFLKQQQSASPYTTSVDGPYQSGFGLRVSDKVDGVDFVSPDLELKASTTLLDTGKRFTTQPDIRYGRMVLGDVGGTSVSTINVPLRVEYWQGHRFAINADDSGSYFATPNEYVCKQTVWPTSGSGSSSKLIGSDTSSSWAKVASGKSSVVFATPASSDETADVREQVRFWLRLDDDAHSSPQLSESGVNCGAQYTSQPWLQYNWRDKGDEDPSAVVTFGIHRGNDKVIFRGETRLTGQ</sequence>
<evidence type="ECO:0000259" key="2">
    <source>
        <dbReference type="Pfam" id="PF20419"/>
    </source>
</evidence>
<dbReference type="KEGG" id="vfl:AL536_18725"/>
<dbReference type="InterPro" id="IPR046524">
    <property type="entry name" value="DUF6701"/>
</dbReference>
<gene>
    <name evidence="3" type="ORF">AL536_18725</name>
    <name evidence="4" type="ORF">NCTC11327_02506</name>
</gene>
<dbReference type="Pfam" id="PF20419">
    <property type="entry name" value="DUF6701"/>
    <property type="match status" value="1"/>
</dbReference>
<evidence type="ECO:0000313" key="4">
    <source>
        <dbReference type="EMBL" id="SUP28635.1"/>
    </source>
</evidence>
<keyword evidence="5" id="KW-1185">Reference proteome</keyword>
<dbReference type="Proteomes" id="UP000254626">
    <property type="component" value="Unassembled WGS sequence"/>
</dbReference>
<reference evidence="3" key="2">
    <citation type="submission" date="2018-01" db="EMBL/GenBank/DDBJ databases">
        <title>FDA dAtabase for Regulatory Grade micrObial Sequences (FDA-ARGOS): Supporting development and validation of Infectious Disease Dx tests.</title>
        <authorList>
            <person name="Hoffmann M."/>
            <person name="Allard M."/>
            <person name="Evans P."/>
            <person name="Brown E."/>
            <person name="Tallon L."/>
            <person name="Sadzewicz L."/>
            <person name="Sengamalay N."/>
            <person name="Ott S."/>
            <person name="Godinez A."/>
            <person name="Nagaraj S."/>
            <person name="Vyas G."/>
            <person name="Aluvathingal J."/>
            <person name="Nadendla S."/>
            <person name="Geyer C."/>
            <person name="Sichtig H."/>
        </authorList>
    </citation>
    <scope>NUCLEOTIDE SEQUENCE</scope>
    <source>
        <strain evidence="3">ATCC 33809</strain>
    </source>
</reference>
<feature type="domain" description="DUF6701" evidence="2">
    <location>
        <begin position="543"/>
        <end position="1122"/>
    </location>
</feature>
<dbReference type="Proteomes" id="UP000057088">
    <property type="component" value="Chromosome 2"/>
</dbReference>
<dbReference type="GeneID" id="29386716"/>
<proteinExistence type="predicted"/>
<dbReference type="EMBL" id="UHIP01000001">
    <property type="protein sequence ID" value="SUP28635.1"/>
    <property type="molecule type" value="Genomic_DNA"/>
</dbReference>
<organism evidence="4 6">
    <name type="scientific">Vibrio fluvialis</name>
    <dbReference type="NCBI Taxonomy" id="676"/>
    <lineage>
        <taxon>Bacteria</taxon>
        <taxon>Pseudomonadati</taxon>
        <taxon>Pseudomonadota</taxon>
        <taxon>Gammaproteobacteria</taxon>
        <taxon>Vibrionales</taxon>
        <taxon>Vibrionaceae</taxon>
        <taxon>Vibrio</taxon>
    </lineage>
</organism>
<feature type="chain" id="PRO_5043858627" evidence="1">
    <location>
        <begin position="26"/>
        <end position="1127"/>
    </location>
</feature>
<accession>A0AAX2LU04</accession>
<dbReference type="RefSeq" id="WP_061056928.1">
    <property type="nucleotide sequence ID" value="NZ_CABLBX010000018.1"/>
</dbReference>